<evidence type="ECO:0000313" key="2">
    <source>
        <dbReference type="WBParaSite" id="PS1159_v2.g20340.t1"/>
    </source>
</evidence>
<reference evidence="2" key="1">
    <citation type="submission" date="2022-11" db="UniProtKB">
        <authorList>
            <consortium name="WormBaseParasite"/>
        </authorList>
    </citation>
    <scope>IDENTIFICATION</scope>
</reference>
<proteinExistence type="predicted"/>
<organism evidence="1 2">
    <name type="scientific">Panagrolaimus sp. PS1159</name>
    <dbReference type="NCBI Taxonomy" id="55785"/>
    <lineage>
        <taxon>Eukaryota</taxon>
        <taxon>Metazoa</taxon>
        <taxon>Ecdysozoa</taxon>
        <taxon>Nematoda</taxon>
        <taxon>Chromadorea</taxon>
        <taxon>Rhabditida</taxon>
        <taxon>Tylenchina</taxon>
        <taxon>Panagrolaimomorpha</taxon>
        <taxon>Panagrolaimoidea</taxon>
        <taxon>Panagrolaimidae</taxon>
        <taxon>Panagrolaimus</taxon>
    </lineage>
</organism>
<dbReference type="WBParaSite" id="PS1159_v2.g20340.t1">
    <property type="protein sequence ID" value="PS1159_v2.g20340.t1"/>
    <property type="gene ID" value="PS1159_v2.g20340"/>
</dbReference>
<dbReference type="Proteomes" id="UP000887580">
    <property type="component" value="Unplaced"/>
</dbReference>
<name>A0AC35FS22_9BILA</name>
<evidence type="ECO:0000313" key="1">
    <source>
        <dbReference type="Proteomes" id="UP000887580"/>
    </source>
</evidence>
<protein>
    <submittedName>
        <fullName evidence="2">PDZ domain-containing protein</fullName>
    </submittedName>
</protein>
<accession>A0AC35FS22</accession>
<sequence>MTAKIAPQCAESLPRVPKATQRLELDIDLDDDLNLGLEINEKFFIEGFQEMGLQELKFTIGDQIICVNGRNIKTVAHYQRLLQKYSPHIRISVFRPMYTIKAHQWLYTFTHSRKFCW</sequence>